<comment type="cofactor">
    <cofactor evidence="2">
        <name>FAD</name>
        <dbReference type="ChEBI" id="CHEBI:57692"/>
    </cofactor>
</comment>
<dbReference type="InterPro" id="IPR001094">
    <property type="entry name" value="Flavdoxin-like"/>
</dbReference>
<evidence type="ECO:0000259" key="20">
    <source>
        <dbReference type="PROSITE" id="PS51384"/>
    </source>
</evidence>
<comment type="cofactor">
    <cofactor evidence="1">
        <name>FMN</name>
        <dbReference type="ChEBI" id="CHEBI:58210"/>
    </cofactor>
</comment>
<dbReference type="PRINTS" id="PR00371">
    <property type="entry name" value="FPNCR"/>
</dbReference>
<keyword evidence="6" id="KW-0812">Transmembrane</keyword>
<evidence type="ECO:0000256" key="5">
    <source>
        <dbReference type="ARBA" id="ARBA00022643"/>
    </source>
</evidence>
<dbReference type="PIRSF" id="PIRSF000208">
    <property type="entry name" value="P450R"/>
    <property type="match status" value="1"/>
</dbReference>
<dbReference type="HOGENOM" id="CLU_001570_17_3_1"/>
<feature type="domain" description="FAD-binding FR-type" evidence="20">
    <location>
        <begin position="276"/>
        <end position="521"/>
    </location>
</feature>
<dbReference type="InterPro" id="IPR001433">
    <property type="entry name" value="OxRdtase_FAD/NAD-bd"/>
</dbReference>
<dbReference type="EC" id="1.6.2.4" evidence="18"/>
<dbReference type="GO" id="GO:0003958">
    <property type="term" value="F:NADPH-hemoprotein reductase activity"/>
    <property type="evidence" value="ECO:0007669"/>
    <property type="project" value="UniProtKB-EC"/>
</dbReference>
<keyword evidence="9 18" id="KW-0521">NADP</keyword>
<dbReference type="SUPFAM" id="SSF52343">
    <property type="entry name" value="Ferredoxin reductase-like, C-terminal NADP-linked domain"/>
    <property type="match status" value="1"/>
</dbReference>
<feature type="domain" description="Flavodoxin-like" evidence="19">
    <location>
        <begin position="83"/>
        <end position="227"/>
    </location>
</feature>
<dbReference type="InterPro" id="IPR008254">
    <property type="entry name" value="Flavodoxin/NO_synth"/>
</dbReference>
<organism evidence="21 22">
    <name type="scientific">Aureobasidium melanogenum (strain CBS 110374)</name>
    <name type="common">Aureobasidium pullulans var. melanogenum</name>
    <dbReference type="NCBI Taxonomy" id="1043003"/>
    <lineage>
        <taxon>Eukaryota</taxon>
        <taxon>Fungi</taxon>
        <taxon>Dikarya</taxon>
        <taxon>Ascomycota</taxon>
        <taxon>Pezizomycotina</taxon>
        <taxon>Dothideomycetes</taxon>
        <taxon>Dothideomycetidae</taxon>
        <taxon>Dothideales</taxon>
        <taxon>Saccotheciaceae</taxon>
        <taxon>Aureobasidium</taxon>
    </lineage>
</organism>
<comment type="similarity">
    <text evidence="18">In the C-terminal section; belongs to the flavoprotein pyridine nucleotide cytochrome reductase family.</text>
</comment>
<dbReference type="PRINTS" id="PR00369">
    <property type="entry name" value="FLAVODOXIN"/>
</dbReference>
<dbReference type="GO" id="GO:0005789">
    <property type="term" value="C:endoplasmic reticulum membrane"/>
    <property type="evidence" value="ECO:0007669"/>
    <property type="project" value="UniProtKB-SubCell"/>
</dbReference>
<dbReference type="PROSITE" id="PS50902">
    <property type="entry name" value="FLAVODOXIN_LIKE"/>
    <property type="match status" value="1"/>
</dbReference>
<comment type="catalytic activity">
    <reaction evidence="18">
        <text>2 oxidized [cytochrome P450] + NADPH = 2 reduced [cytochrome P450] + NADP(+) + H(+)</text>
        <dbReference type="Rhea" id="RHEA:24040"/>
        <dbReference type="Rhea" id="RHEA-COMP:14627"/>
        <dbReference type="Rhea" id="RHEA-COMP:14628"/>
        <dbReference type="ChEBI" id="CHEBI:15378"/>
        <dbReference type="ChEBI" id="CHEBI:55376"/>
        <dbReference type="ChEBI" id="CHEBI:57783"/>
        <dbReference type="ChEBI" id="CHEBI:58349"/>
        <dbReference type="ChEBI" id="CHEBI:60344"/>
        <dbReference type="EC" id="1.6.2.4"/>
    </reaction>
</comment>
<evidence type="ECO:0000256" key="8">
    <source>
        <dbReference type="ARBA" id="ARBA00022827"/>
    </source>
</evidence>
<dbReference type="FunFam" id="3.40.50.360:FF:000036">
    <property type="entry name" value="NADPH--cytochrome P450 reductase"/>
    <property type="match status" value="1"/>
</dbReference>
<keyword evidence="12 18" id="KW-0560">Oxidoreductase</keyword>
<dbReference type="GO" id="GO:0050660">
    <property type="term" value="F:flavin adenine dinucleotide binding"/>
    <property type="evidence" value="ECO:0007669"/>
    <property type="project" value="TreeGrafter"/>
</dbReference>
<keyword evidence="11" id="KW-1133">Transmembrane helix</keyword>
<keyword evidence="14" id="KW-0443">Lipid metabolism</keyword>
<evidence type="ECO:0000256" key="14">
    <source>
        <dbReference type="ARBA" id="ARBA00023098"/>
    </source>
</evidence>
<dbReference type="InterPro" id="IPR023173">
    <property type="entry name" value="NADPH_Cyt_P450_Rdtase_alpha"/>
</dbReference>
<dbReference type="InterPro" id="IPR017927">
    <property type="entry name" value="FAD-bd_FR_type"/>
</dbReference>
<comment type="subcellular location">
    <subcellularLocation>
        <location evidence="18">Endoplasmic reticulum membrane</location>
    </subcellularLocation>
</comment>
<evidence type="ECO:0000256" key="1">
    <source>
        <dbReference type="ARBA" id="ARBA00001917"/>
    </source>
</evidence>
<dbReference type="GeneID" id="63917172"/>
<dbReference type="InterPro" id="IPR039261">
    <property type="entry name" value="FNR_nucleotide-bd"/>
</dbReference>
<evidence type="ECO:0000256" key="17">
    <source>
        <dbReference type="ARBA" id="ARBA00023221"/>
    </source>
</evidence>
<dbReference type="GO" id="GO:0005829">
    <property type="term" value="C:cytosol"/>
    <property type="evidence" value="ECO:0007669"/>
    <property type="project" value="TreeGrafter"/>
</dbReference>
<dbReference type="Pfam" id="PF00175">
    <property type="entry name" value="NAD_binding_1"/>
    <property type="match status" value="1"/>
</dbReference>
<evidence type="ECO:0000313" key="22">
    <source>
        <dbReference type="Proteomes" id="UP000030672"/>
    </source>
</evidence>
<evidence type="ECO:0000256" key="7">
    <source>
        <dbReference type="ARBA" id="ARBA00022824"/>
    </source>
</evidence>
<dbReference type="Gene3D" id="3.40.50.360">
    <property type="match status" value="1"/>
</dbReference>
<evidence type="ECO:0000256" key="2">
    <source>
        <dbReference type="ARBA" id="ARBA00001974"/>
    </source>
</evidence>
<reference evidence="21 22" key="1">
    <citation type="journal article" date="2014" name="BMC Genomics">
        <title>Genome sequencing of four Aureobasidium pullulans varieties: biotechnological potential, stress tolerance, and description of new species.</title>
        <authorList>
            <person name="Gostin Ar C."/>
            <person name="Ohm R.A."/>
            <person name="Kogej T."/>
            <person name="Sonjak S."/>
            <person name="Turk M."/>
            <person name="Zajc J."/>
            <person name="Zalar P."/>
            <person name="Grube M."/>
            <person name="Sun H."/>
            <person name="Han J."/>
            <person name="Sharma A."/>
            <person name="Chiniquy J."/>
            <person name="Ngan C.Y."/>
            <person name="Lipzen A."/>
            <person name="Barry K."/>
            <person name="Grigoriev I.V."/>
            <person name="Gunde-Cimerman N."/>
        </authorList>
    </citation>
    <scope>NUCLEOTIDE SEQUENCE [LARGE SCALE GENOMIC DNA]</scope>
    <source>
        <strain evidence="21 22">CBS 110374</strain>
    </source>
</reference>
<dbReference type="PANTHER" id="PTHR19384:SF108">
    <property type="entry name" value="NADPH--CYTOCHROME P450 REDUCTASE"/>
    <property type="match status" value="1"/>
</dbReference>
<keyword evidence="5" id="KW-0288">FMN</keyword>
<dbReference type="Gene3D" id="1.20.990.10">
    <property type="entry name" value="NADPH-cytochrome p450 Reductase, Chain A, domain 3"/>
    <property type="match status" value="1"/>
</dbReference>
<dbReference type="InterPro" id="IPR017938">
    <property type="entry name" value="Riboflavin_synthase-like_b-brl"/>
</dbReference>
<keyword evidence="13" id="KW-0756">Sterol biosynthesis</keyword>
<evidence type="ECO:0000256" key="10">
    <source>
        <dbReference type="ARBA" id="ARBA00022955"/>
    </source>
</evidence>
<dbReference type="STRING" id="1043003.A0A074VFZ4"/>
<dbReference type="GO" id="GO:0016126">
    <property type="term" value="P:sterol biosynthetic process"/>
    <property type="evidence" value="ECO:0007669"/>
    <property type="project" value="UniProtKB-KW"/>
</dbReference>
<keyword evidence="7 18" id="KW-0256">Endoplasmic reticulum</keyword>
<evidence type="ECO:0000256" key="13">
    <source>
        <dbReference type="ARBA" id="ARBA00023011"/>
    </source>
</evidence>
<dbReference type="PANTHER" id="PTHR19384">
    <property type="entry name" value="NITRIC OXIDE SYNTHASE-RELATED"/>
    <property type="match status" value="1"/>
</dbReference>
<proteinExistence type="inferred from homology"/>
<evidence type="ECO:0000256" key="4">
    <source>
        <dbReference type="ARBA" id="ARBA00022630"/>
    </source>
</evidence>
<keyword evidence="3" id="KW-0444">Lipid biosynthesis</keyword>
<protein>
    <recommendedName>
        <fullName evidence="18">NADPH--cytochrome P450 reductase</fullName>
        <ecNumber evidence="18">1.6.2.4</ecNumber>
    </recommendedName>
</protein>
<dbReference type="Pfam" id="PF00258">
    <property type="entry name" value="Flavodoxin_1"/>
    <property type="match status" value="1"/>
</dbReference>
<evidence type="ECO:0000256" key="11">
    <source>
        <dbReference type="ARBA" id="ARBA00022989"/>
    </source>
</evidence>
<dbReference type="RefSeq" id="XP_040874943.1">
    <property type="nucleotide sequence ID" value="XM_041023799.1"/>
</dbReference>
<evidence type="ECO:0000256" key="16">
    <source>
        <dbReference type="ARBA" id="ARBA00023166"/>
    </source>
</evidence>
<dbReference type="FunFam" id="3.40.50.80:FF:000032">
    <property type="entry name" value="NADPH-dependent diflavin oxidoreductase 1"/>
    <property type="match status" value="1"/>
</dbReference>
<dbReference type="InterPro" id="IPR001709">
    <property type="entry name" value="Flavoprot_Pyr_Nucl_cyt_Rdtase"/>
</dbReference>
<sequence length="692" mass="77534">MTSSLDPLLSVFGKPSGYADYAAIAAFSFAWGTYLLKGKAWDRPDPYHHVWFEKPQIADTAAGDRVKETRDISKKLEDTNDKIVIFWGSQSGTAEGFANRLGRECHSRFRLNALVADLSDYDMETLQHIKKEKLVVFVASTFGEGDPSDNTAGFLHWIRAAEVSLENLHYFAFGLGNSNYKYYNKVIDLIAQSLDALGAQRLMPVGRADDAKGATEEDFIAWKEEFFDYLSRTLGHQEYDVVYEPSLLVEQDTSLDLIDLHQGEPVVDNRGLVGSSAVKPLRIKDMRELFRPSADRNCLHAELDLTDFPEMNYKTGDHLIIWPSNPNAEVERILKQLGRLHEADVPILIKSLNGSKVKIPTPTTLSALLRYYLEICSPVSRETVAKLAQFAPTESCRLFLDGISRDRSRYSAFLATTHITVGRLLEVSTSSEPASWSSLPLSFLLDAFPMMKPRSYSISSSSVVSPRTPSITAVVTQAAVQNPTAGQITIPGLTTNYLLAHHVQDKNTYSLQGPGNTLEGRKVYAQIRKSKFKLPALSSQPIIMIAAGTGIAPFRGFIQERARMKQVGKACGKMLLYFGCRSPDEDYIYCEELAQLQAVLEDQLCIVTAFSRYKGKKIYTQDRILEDKDRMFGMLTEANANLYICGSATMAREVNNTISSIIKDGNAWTDEEIKTWYETKKKTRKFQEDVWG</sequence>
<comment type="function">
    <text evidence="18">This enzyme is required for electron transfer from NADP to cytochrome P450.</text>
</comment>
<keyword evidence="15 18" id="KW-0472">Membrane</keyword>
<dbReference type="InterPro" id="IPR003097">
    <property type="entry name" value="CysJ-like_FAD-binding"/>
</dbReference>
<dbReference type="SUPFAM" id="SSF63380">
    <property type="entry name" value="Riboflavin synthase domain-like"/>
    <property type="match status" value="1"/>
</dbReference>
<dbReference type="Pfam" id="PF00667">
    <property type="entry name" value="FAD_binding_1"/>
    <property type="match status" value="1"/>
</dbReference>
<dbReference type="AlphaFoldDB" id="A0A074VFZ4"/>
<dbReference type="InterPro" id="IPR023208">
    <property type="entry name" value="P450R"/>
</dbReference>
<dbReference type="SUPFAM" id="SSF52218">
    <property type="entry name" value="Flavoproteins"/>
    <property type="match status" value="1"/>
</dbReference>
<evidence type="ECO:0000259" key="19">
    <source>
        <dbReference type="PROSITE" id="PS50902"/>
    </source>
</evidence>
<evidence type="ECO:0000256" key="6">
    <source>
        <dbReference type="ARBA" id="ARBA00022692"/>
    </source>
</evidence>
<dbReference type="InterPro" id="IPR029039">
    <property type="entry name" value="Flavoprotein-like_sf"/>
</dbReference>
<keyword evidence="10" id="KW-0752">Steroid biosynthesis</keyword>
<dbReference type="Gene3D" id="3.40.50.80">
    <property type="entry name" value="Nucleotide-binding domain of ferredoxin-NADP reductase (FNR) module"/>
    <property type="match status" value="1"/>
</dbReference>
<evidence type="ECO:0000256" key="18">
    <source>
        <dbReference type="PIRNR" id="PIRNR000208"/>
    </source>
</evidence>
<evidence type="ECO:0000256" key="12">
    <source>
        <dbReference type="ARBA" id="ARBA00023002"/>
    </source>
</evidence>
<name>A0A074VFZ4_AURM1</name>
<keyword evidence="17" id="KW-0753">Steroid metabolism</keyword>
<dbReference type="PROSITE" id="PS51384">
    <property type="entry name" value="FAD_FR"/>
    <property type="match status" value="1"/>
</dbReference>
<evidence type="ECO:0000256" key="9">
    <source>
        <dbReference type="ARBA" id="ARBA00022857"/>
    </source>
</evidence>
<keyword evidence="16" id="KW-1207">Sterol metabolism</keyword>
<keyword evidence="8" id="KW-0274">FAD</keyword>
<dbReference type="Proteomes" id="UP000030672">
    <property type="component" value="Unassembled WGS sequence"/>
</dbReference>
<dbReference type="Gene3D" id="2.40.30.10">
    <property type="entry name" value="Translation factors"/>
    <property type="match status" value="1"/>
</dbReference>
<accession>A0A074VFZ4</accession>
<evidence type="ECO:0000313" key="21">
    <source>
        <dbReference type="EMBL" id="KEQ57919.1"/>
    </source>
</evidence>
<dbReference type="GO" id="GO:0010181">
    <property type="term" value="F:FMN binding"/>
    <property type="evidence" value="ECO:0007669"/>
    <property type="project" value="InterPro"/>
</dbReference>
<gene>
    <name evidence="21" type="ORF">M437DRAFT_60699</name>
</gene>
<evidence type="ECO:0000256" key="15">
    <source>
        <dbReference type="ARBA" id="ARBA00023136"/>
    </source>
</evidence>
<keyword evidence="22" id="KW-1185">Reference proteome</keyword>
<keyword evidence="4" id="KW-0285">Flavoprotein</keyword>
<evidence type="ECO:0000256" key="3">
    <source>
        <dbReference type="ARBA" id="ARBA00022516"/>
    </source>
</evidence>
<dbReference type="EMBL" id="KL584865">
    <property type="protein sequence ID" value="KEQ57919.1"/>
    <property type="molecule type" value="Genomic_DNA"/>
</dbReference>